<dbReference type="AlphaFoldDB" id="A0A553NAM0"/>
<dbReference type="InterPro" id="IPR020568">
    <property type="entry name" value="Ribosomal_Su5_D2-typ_SF"/>
</dbReference>
<dbReference type="OrthoDB" id="10254627at2759"/>
<keyword evidence="4" id="KW-0689">Ribosomal protein</keyword>
<evidence type="ECO:0000256" key="4">
    <source>
        <dbReference type="ARBA" id="ARBA00022980"/>
    </source>
</evidence>
<evidence type="ECO:0000256" key="7">
    <source>
        <dbReference type="ARBA" id="ARBA00039318"/>
    </source>
</evidence>
<dbReference type="PANTHER" id="PTHR21569">
    <property type="entry name" value="RIBOSOMAL PROTEIN S9"/>
    <property type="match status" value="1"/>
</dbReference>
<dbReference type="FunFam" id="3.30.230.10:FF:000035">
    <property type="entry name" value="28S ribosomal protein S9, mitochondrial"/>
    <property type="match status" value="1"/>
</dbReference>
<keyword evidence="5" id="KW-0496">Mitochondrion</keyword>
<name>A0A553NAM0_9TELE</name>
<evidence type="ECO:0000256" key="8">
    <source>
        <dbReference type="ARBA" id="ARBA00076042"/>
    </source>
</evidence>
<evidence type="ECO:0000256" key="3">
    <source>
        <dbReference type="ARBA" id="ARBA00022946"/>
    </source>
</evidence>
<dbReference type="Gene3D" id="3.30.230.10">
    <property type="match status" value="1"/>
</dbReference>
<protein>
    <recommendedName>
        <fullName evidence="7">Small ribosomal subunit protein uS9m</fullName>
    </recommendedName>
    <alternativeName>
        <fullName evidence="8">28S ribosomal protein S9, mitochondrial</fullName>
    </alternativeName>
</protein>
<evidence type="ECO:0000256" key="2">
    <source>
        <dbReference type="ARBA" id="ARBA00005251"/>
    </source>
</evidence>
<keyword evidence="3" id="KW-0809">Transit peptide</keyword>
<proteinExistence type="inferred from homology"/>
<evidence type="ECO:0000256" key="6">
    <source>
        <dbReference type="ARBA" id="ARBA00023274"/>
    </source>
</evidence>
<dbReference type="STRING" id="623744.A0A553NAM0"/>
<sequence>MHALTLEKTYRTCGGAELSSKDKVGYDALTLHCFRSKQNYESGSVNMAASCSRGVRSMLRSYESIGKKSCVFRPNTASQLPVRQICLSSCVWMKKGERIKDQKFTQEFINAQTEEYNIGKRHLANMMGEDLETFTQEDVNRCIKYLFPSGLFDKNARPFMKDPEQLFPKQKAVQWDSVGRPFHFLFYTGKQSYYSLMHEVFAKILEVEEYEDKAVLGSRWLQKREFEDVLGESISDFDHSQFIQVMERLLSMTYSSHVEEFIMRYRKAMVVQSKKQDYSTLKFDSQGVAFSTAEGKRKSANCIITLRDCGSGNIVINGSNYISYFTILQDREQLMFPFQFLGMLGRFDIEARVEGGGHSCQAGALRLAISRALVSFISDEEVEKLRQGLSTQPLLPCSAHENSGLLTVDPRIRERKKPGQEGARRKFAWNKR</sequence>
<evidence type="ECO:0000256" key="1">
    <source>
        <dbReference type="ARBA" id="ARBA00004173"/>
    </source>
</evidence>
<dbReference type="GO" id="GO:0005743">
    <property type="term" value="C:mitochondrial inner membrane"/>
    <property type="evidence" value="ECO:0007669"/>
    <property type="project" value="UniProtKB-ARBA"/>
</dbReference>
<keyword evidence="6" id="KW-0687">Ribonucleoprotein</keyword>
<evidence type="ECO:0000256" key="5">
    <source>
        <dbReference type="ARBA" id="ARBA00023128"/>
    </source>
</evidence>
<accession>A0A553NAM0</accession>
<comment type="similarity">
    <text evidence="2">Belongs to the universal ribosomal protein uS9 family.</text>
</comment>
<dbReference type="InterPro" id="IPR014721">
    <property type="entry name" value="Ribsml_uS5_D2-typ_fold_subgr"/>
</dbReference>
<dbReference type="InterPro" id="IPR000754">
    <property type="entry name" value="Ribosomal_uS9"/>
</dbReference>
<dbReference type="EMBL" id="SRMA01027002">
    <property type="protein sequence ID" value="TRY62439.1"/>
    <property type="molecule type" value="Genomic_DNA"/>
</dbReference>
<dbReference type="SUPFAM" id="SSF54211">
    <property type="entry name" value="Ribosomal protein S5 domain 2-like"/>
    <property type="match status" value="1"/>
</dbReference>
<comment type="subcellular location">
    <subcellularLocation>
        <location evidence="1">Mitochondrion</location>
    </subcellularLocation>
</comment>
<dbReference type="GO" id="GO:0003735">
    <property type="term" value="F:structural constituent of ribosome"/>
    <property type="evidence" value="ECO:0007669"/>
    <property type="project" value="InterPro"/>
</dbReference>
<evidence type="ECO:0000313" key="9">
    <source>
        <dbReference type="EMBL" id="TRY62439.1"/>
    </source>
</evidence>
<dbReference type="GO" id="GO:0006412">
    <property type="term" value="P:translation"/>
    <property type="evidence" value="ECO:0007669"/>
    <property type="project" value="InterPro"/>
</dbReference>
<gene>
    <name evidence="9" type="ORF">DNTS_032245</name>
</gene>
<evidence type="ECO:0000313" key="10">
    <source>
        <dbReference type="Proteomes" id="UP000316079"/>
    </source>
</evidence>
<dbReference type="GO" id="GO:0003723">
    <property type="term" value="F:RNA binding"/>
    <property type="evidence" value="ECO:0007669"/>
    <property type="project" value="TreeGrafter"/>
</dbReference>
<reference evidence="9 10" key="1">
    <citation type="journal article" date="2019" name="Sci. Data">
        <title>Hybrid genome assembly and annotation of Danionella translucida.</title>
        <authorList>
            <person name="Kadobianskyi M."/>
            <person name="Schulze L."/>
            <person name="Schuelke M."/>
            <person name="Judkewitz B."/>
        </authorList>
    </citation>
    <scope>NUCLEOTIDE SEQUENCE [LARGE SCALE GENOMIC DNA]</scope>
    <source>
        <strain evidence="9 10">Bolton</strain>
    </source>
</reference>
<keyword evidence="10" id="KW-1185">Reference proteome</keyword>
<dbReference type="GO" id="GO:0005763">
    <property type="term" value="C:mitochondrial small ribosomal subunit"/>
    <property type="evidence" value="ECO:0007669"/>
    <property type="project" value="TreeGrafter"/>
</dbReference>
<dbReference type="Proteomes" id="UP000316079">
    <property type="component" value="Unassembled WGS sequence"/>
</dbReference>
<dbReference type="Pfam" id="PF00380">
    <property type="entry name" value="Ribosomal_S9"/>
    <property type="match status" value="1"/>
</dbReference>
<comment type="caution">
    <text evidence="9">The sequence shown here is derived from an EMBL/GenBank/DDBJ whole genome shotgun (WGS) entry which is preliminary data.</text>
</comment>
<dbReference type="PANTHER" id="PTHR21569:SF1">
    <property type="entry name" value="SMALL RIBOSOMAL SUBUNIT PROTEIN US9M"/>
    <property type="match status" value="1"/>
</dbReference>
<organism evidence="9 10">
    <name type="scientific">Danionella cerebrum</name>
    <dbReference type="NCBI Taxonomy" id="2873325"/>
    <lineage>
        <taxon>Eukaryota</taxon>
        <taxon>Metazoa</taxon>
        <taxon>Chordata</taxon>
        <taxon>Craniata</taxon>
        <taxon>Vertebrata</taxon>
        <taxon>Euteleostomi</taxon>
        <taxon>Actinopterygii</taxon>
        <taxon>Neopterygii</taxon>
        <taxon>Teleostei</taxon>
        <taxon>Ostariophysi</taxon>
        <taxon>Cypriniformes</taxon>
        <taxon>Danionidae</taxon>
        <taxon>Danioninae</taxon>
        <taxon>Danionella</taxon>
    </lineage>
</organism>